<feature type="domain" description="DUF218" evidence="2">
    <location>
        <begin position="63"/>
        <end position="185"/>
    </location>
</feature>
<keyword evidence="4" id="KW-1185">Reference proteome</keyword>
<dbReference type="EMBL" id="BSFJ01000020">
    <property type="protein sequence ID" value="GLK73087.1"/>
    <property type="molecule type" value="Genomic_DNA"/>
</dbReference>
<dbReference type="Pfam" id="PF02698">
    <property type="entry name" value="DUF218"/>
    <property type="match status" value="1"/>
</dbReference>
<dbReference type="Gene3D" id="3.40.50.620">
    <property type="entry name" value="HUPs"/>
    <property type="match status" value="1"/>
</dbReference>
<evidence type="ECO:0000259" key="2">
    <source>
        <dbReference type="Pfam" id="PF02698"/>
    </source>
</evidence>
<sequence length="230" mass="24503">MTSACPSDPSAVPPPPAGGRTRARLLWVLAGLLVALLLAFLAGFAAFVAGMEGREAQAGRRADGIVVLTGGSERIVDATNLLLEGRGRQLLITGVHPDTTLSEIVRTVPATREALECCVELGRSALNTQGNAIETAEWARSHHFRSLLVVTSAWHMPRALVELRRTLPDVELVPYPVVPRRSGDAGGPAPLASVRLLAVEYVKFLAAYVGVRAWPAVTSQLREGVRTPPP</sequence>
<evidence type="ECO:0000313" key="3">
    <source>
        <dbReference type="EMBL" id="GLK73087.1"/>
    </source>
</evidence>
<evidence type="ECO:0000256" key="1">
    <source>
        <dbReference type="SAM" id="Phobius"/>
    </source>
</evidence>
<dbReference type="PANTHER" id="PTHR30336:SF4">
    <property type="entry name" value="ENVELOPE BIOGENESIS FACTOR ELYC"/>
    <property type="match status" value="1"/>
</dbReference>
<dbReference type="CDD" id="cd06259">
    <property type="entry name" value="YdcF-like"/>
    <property type="match status" value="1"/>
</dbReference>
<dbReference type="GO" id="GO:0000270">
    <property type="term" value="P:peptidoglycan metabolic process"/>
    <property type="evidence" value="ECO:0007669"/>
    <property type="project" value="TreeGrafter"/>
</dbReference>
<dbReference type="PANTHER" id="PTHR30336">
    <property type="entry name" value="INNER MEMBRANE PROTEIN, PROBABLE PERMEASE"/>
    <property type="match status" value="1"/>
</dbReference>
<dbReference type="InterPro" id="IPR003848">
    <property type="entry name" value="DUF218"/>
</dbReference>
<evidence type="ECO:0000313" key="4">
    <source>
        <dbReference type="Proteomes" id="UP001143370"/>
    </source>
</evidence>
<dbReference type="Proteomes" id="UP001143370">
    <property type="component" value="Unassembled WGS sequence"/>
</dbReference>
<protein>
    <recommendedName>
        <fullName evidence="2">DUF218 domain-containing protein</fullName>
    </recommendedName>
</protein>
<dbReference type="GO" id="GO:0043164">
    <property type="term" value="P:Gram-negative-bacterium-type cell wall biogenesis"/>
    <property type="evidence" value="ECO:0007669"/>
    <property type="project" value="TreeGrafter"/>
</dbReference>
<organism evidence="3 4">
    <name type="scientific">Ancylobacter dichloromethanicus</name>
    <dbReference type="NCBI Taxonomy" id="518825"/>
    <lineage>
        <taxon>Bacteria</taxon>
        <taxon>Pseudomonadati</taxon>
        <taxon>Pseudomonadota</taxon>
        <taxon>Alphaproteobacteria</taxon>
        <taxon>Hyphomicrobiales</taxon>
        <taxon>Xanthobacteraceae</taxon>
        <taxon>Ancylobacter</taxon>
    </lineage>
</organism>
<dbReference type="AlphaFoldDB" id="A0A9W6J9X4"/>
<dbReference type="InterPro" id="IPR014729">
    <property type="entry name" value="Rossmann-like_a/b/a_fold"/>
</dbReference>
<name>A0A9W6J9X4_9HYPH</name>
<keyword evidence="1" id="KW-1133">Transmembrane helix</keyword>
<feature type="transmembrane region" description="Helical" evidence="1">
    <location>
        <begin position="25"/>
        <end position="51"/>
    </location>
</feature>
<reference evidence="3" key="2">
    <citation type="submission" date="2023-01" db="EMBL/GenBank/DDBJ databases">
        <authorList>
            <person name="Sun Q."/>
            <person name="Evtushenko L."/>
        </authorList>
    </citation>
    <scope>NUCLEOTIDE SEQUENCE</scope>
    <source>
        <strain evidence="3">VKM B-2484</strain>
    </source>
</reference>
<accession>A0A9W6J9X4</accession>
<dbReference type="InterPro" id="IPR051599">
    <property type="entry name" value="Cell_Envelope_Assoc"/>
</dbReference>
<dbReference type="GO" id="GO:0005886">
    <property type="term" value="C:plasma membrane"/>
    <property type="evidence" value="ECO:0007669"/>
    <property type="project" value="TreeGrafter"/>
</dbReference>
<dbReference type="RefSeq" id="WP_213370671.1">
    <property type="nucleotide sequence ID" value="NZ_BSFJ01000020.1"/>
</dbReference>
<keyword evidence="1" id="KW-0812">Transmembrane</keyword>
<reference evidence="3" key="1">
    <citation type="journal article" date="2014" name="Int. J. Syst. Evol. Microbiol.">
        <title>Complete genome sequence of Corynebacterium casei LMG S-19264T (=DSM 44701T), isolated from a smear-ripened cheese.</title>
        <authorList>
            <consortium name="US DOE Joint Genome Institute (JGI-PGF)"/>
            <person name="Walter F."/>
            <person name="Albersmeier A."/>
            <person name="Kalinowski J."/>
            <person name="Ruckert C."/>
        </authorList>
    </citation>
    <scope>NUCLEOTIDE SEQUENCE</scope>
    <source>
        <strain evidence="3">VKM B-2484</strain>
    </source>
</reference>
<proteinExistence type="predicted"/>
<gene>
    <name evidence="3" type="ORF">GCM10017643_32030</name>
</gene>
<comment type="caution">
    <text evidence="3">The sequence shown here is derived from an EMBL/GenBank/DDBJ whole genome shotgun (WGS) entry which is preliminary data.</text>
</comment>
<keyword evidence="1" id="KW-0472">Membrane</keyword>